<dbReference type="InterPro" id="IPR050780">
    <property type="entry name" value="Mucin_vWF_Thrombospondin_sf"/>
</dbReference>
<evidence type="ECO:0000259" key="4">
    <source>
        <dbReference type="PROSITE" id="PS51233"/>
    </source>
</evidence>
<feature type="non-terminal residue" evidence="5">
    <location>
        <position position="1"/>
    </location>
</feature>
<accession>C3YQ72</accession>
<proteinExistence type="predicted"/>
<dbReference type="InterPro" id="IPR001007">
    <property type="entry name" value="VWF_dom"/>
</dbReference>
<dbReference type="SMART" id="SM00215">
    <property type="entry name" value="VWC_out"/>
    <property type="match status" value="1"/>
</dbReference>
<evidence type="ECO:0000256" key="1">
    <source>
        <dbReference type="ARBA" id="ARBA00022737"/>
    </source>
</evidence>
<keyword evidence="1" id="KW-0677">Repeat</keyword>
<dbReference type="PANTHER" id="PTHR11339:SF393">
    <property type="entry name" value="VWFD DOMAIN-CONTAINING PROTEIN"/>
    <property type="match status" value="1"/>
</dbReference>
<gene>
    <name evidence="5" type="ORF">BRAFLDRAFT_230560</name>
</gene>
<dbReference type="SMART" id="SM00216">
    <property type="entry name" value="VWD"/>
    <property type="match status" value="1"/>
</dbReference>
<protein>
    <recommendedName>
        <fullName evidence="4">VWFD domain-containing protein</fullName>
    </recommendedName>
</protein>
<dbReference type="STRING" id="7739.C3YQ72"/>
<evidence type="ECO:0000256" key="3">
    <source>
        <dbReference type="ARBA" id="ARBA00023180"/>
    </source>
</evidence>
<dbReference type="AlphaFoldDB" id="C3YQ72"/>
<evidence type="ECO:0000256" key="2">
    <source>
        <dbReference type="ARBA" id="ARBA00023157"/>
    </source>
</evidence>
<evidence type="ECO:0000313" key="5">
    <source>
        <dbReference type="EMBL" id="EEN57576.1"/>
    </source>
</evidence>
<dbReference type="PANTHER" id="PTHR11339">
    <property type="entry name" value="EXTRACELLULAR MATRIX GLYCOPROTEIN RELATED"/>
    <property type="match status" value="1"/>
</dbReference>
<dbReference type="SUPFAM" id="SSF57603">
    <property type="entry name" value="FnI-like domain"/>
    <property type="match status" value="1"/>
</dbReference>
<sequence>CIDGCHCPEGTYLHGGQCLAHASCPCVSHGVEYPPGSHINSDCNDCECVSGKWECTTEPCEGICTTFGDPHYKTFDGKMYEFQGDCDYVLAKSKDGASLPFSVTAENIPCGTSGVTCTKNIIVTLGSGANRQRLSLVRGQPITADGTDFTIRQAGMFVFVSTPIGLTLQWDKGTRVYIKLLPAWKGYVEGLCGNFNGNQMDDFTTPMGGPPVTMANTFGDSWKVHDYCMDAVVVEDTCALHPNRQAWALRKCAILKSDIFRPCHSEVPYQPYYDKCVYDACGCDSGGDCECLCTAIAAYAQECNLAGVPIKWREQEICLICSCFLYRTAMQCEYGMLYVACSSSCPKTCDN</sequence>
<organism>
    <name type="scientific">Branchiostoma floridae</name>
    <name type="common">Florida lancelet</name>
    <name type="synonym">Amphioxus</name>
    <dbReference type="NCBI Taxonomy" id="7739"/>
    <lineage>
        <taxon>Eukaryota</taxon>
        <taxon>Metazoa</taxon>
        <taxon>Chordata</taxon>
        <taxon>Cephalochordata</taxon>
        <taxon>Leptocardii</taxon>
        <taxon>Amphioxiformes</taxon>
        <taxon>Branchiostomatidae</taxon>
        <taxon>Branchiostoma</taxon>
    </lineage>
</organism>
<feature type="domain" description="VWFD" evidence="4">
    <location>
        <begin position="62"/>
        <end position="229"/>
    </location>
</feature>
<dbReference type="Pfam" id="PF23244">
    <property type="entry name" value="VWF"/>
    <property type="match status" value="1"/>
</dbReference>
<feature type="non-terminal residue" evidence="5">
    <location>
        <position position="351"/>
    </location>
</feature>
<reference evidence="5" key="1">
    <citation type="journal article" date="2008" name="Nature">
        <title>The amphioxus genome and the evolution of the chordate karyotype.</title>
        <authorList>
            <consortium name="US DOE Joint Genome Institute (JGI-PGF)"/>
            <person name="Putnam N.H."/>
            <person name="Butts T."/>
            <person name="Ferrier D.E.K."/>
            <person name="Furlong R.F."/>
            <person name="Hellsten U."/>
            <person name="Kawashima T."/>
            <person name="Robinson-Rechavi M."/>
            <person name="Shoguchi E."/>
            <person name="Terry A."/>
            <person name="Yu J.-K."/>
            <person name="Benito-Gutierrez E.L."/>
            <person name="Dubchak I."/>
            <person name="Garcia-Fernandez J."/>
            <person name="Gibson-Brown J.J."/>
            <person name="Grigoriev I.V."/>
            <person name="Horton A.C."/>
            <person name="de Jong P.J."/>
            <person name="Jurka J."/>
            <person name="Kapitonov V.V."/>
            <person name="Kohara Y."/>
            <person name="Kuroki Y."/>
            <person name="Lindquist E."/>
            <person name="Lucas S."/>
            <person name="Osoegawa K."/>
            <person name="Pennacchio L.A."/>
            <person name="Salamov A.A."/>
            <person name="Satou Y."/>
            <person name="Sauka-Spengler T."/>
            <person name="Schmutz J."/>
            <person name="Shin-I T."/>
            <person name="Toyoda A."/>
            <person name="Bronner-Fraser M."/>
            <person name="Fujiyama A."/>
            <person name="Holland L.Z."/>
            <person name="Holland P.W.H."/>
            <person name="Satoh N."/>
            <person name="Rokhsar D.S."/>
        </authorList>
    </citation>
    <scope>NUCLEOTIDE SEQUENCE [LARGE SCALE GENOMIC DNA]</scope>
    <source>
        <strain evidence="5">S238N-H82</strain>
        <tissue evidence="5">Testes</tissue>
    </source>
</reference>
<dbReference type="PROSITE" id="PS51233">
    <property type="entry name" value="VWFD"/>
    <property type="match status" value="1"/>
</dbReference>
<dbReference type="EMBL" id="GG666540">
    <property type="protein sequence ID" value="EEN57576.1"/>
    <property type="molecule type" value="Genomic_DNA"/>
</dbReference>
<dbReference type="eggNOG" id="KOG1216">
    <property type="taxonomic scope" value="Eukaryota"/>
</dbReference>
<dbReference type="InParanoid" id="C3YQ72"/>
<keyword evidence="3" id="KW-0325">Glycoprotein</keyword>
<dbReference type="Pfam" id="PF00094">
    <property type="entry name" value="VWD"/>
    <property type="match status" value="1"/>
</dbReference>
<dbReference type="SMART" id="SM00832">
    <property type="entry name" value="C8"/>
    <property type="match status" value="1"/>
</dbReference>
<name>C3YQ72_BRAFL</name>
<dbReference type="Pfam" id="PF08742">
    <property type="entry name" value="C8"/>
    <property type="match status" value="1"/>
</dbReference>
<dbReference type="InterPro" id="IPR001846">
    <property type="entry name" value="VWF_type-D"/>
</dbReference>
<keyword evidence="2" id="KW-1015">Disulfide bond</keyword>
<dbReference type="InterPro" id="IPR014853">
    <property type="entry name" value="VWF/SSPO/ZAN-like_Cys-rich_dom"/>
</dbReference>